<feature type="binding site" evidence="11">
    <location>
        <position position="139"/>
    </location>
    <ligand>
        <name>Mg(2+)</name>
        <dbReference type="ChEBI" id="CHEBI:18420"/>
        <label>2</label>
    </ligand>
</feature>
<keyword evidence="7 11" id="KW-0479">Metal-binding</keyword>
<evidence type="ECO:0000256" key="6">
    <source>
        <dbReference type="ARBA" id="ARBA00022722"/>
    </source>
</evidence>
<dbReference type="GO" id="GO:0005737">
    <property type="term" value="C:cytoplasm"/>
    <property type="evidence" value="ECO:0007669"/>
    <property type="project" value="UniProtKB-SubCell"/>
</dbReference>
<dbReference type="SUPFAM" id="SSF53098">
    <property type="entry name" value="Ribonuclease H-like"/>
    <property type="match status" value="1"/>
</dbReference>
<dbReference type="InterPro" id="IPR050092">
    <property type="entry name" value="RNase_H"/>
</dbReference>
<evidence type="ECO:0000256" key="7">
    <source>
        <dbReference type="ARBA" id="ARBA00022723"/>
    </source>
</evidence>
<comment type="function">
    <text evidence="2 11">Endonuclease that specifically degrades the RNA of RNA-DNA hybrids.</text>
</comment>
<dbReference type="GO" id="GO:0004523">
    <property type="term" value="F:RNA-DNA hybrid ribonuclease activity"/>
    <property type="evidence" value="ECO:0007669"/>
    <property type="project" value="UniProtKB-UniRule"/>
</dbReference>
<dbReference type="EC" id="3.1.26.4" evidence="5 11"/>
<dbReference type="InterPro" id="IPR012337">
    <property type="entry name" value="RNaseH-like_sf"/>
</dbReference>
<dbReference type="PANTHER" id="PTHR10642">
    <property type="entry name" value="RIBONUCLEASE H1"/>
    <property type="match status" value="1"/>
</dbReference>
<evidence type="ECO:0000256" key="10">
    <source>
        <dbReference type="ARBA" id="ARBA00022842"/>
    </source>
</evidence>
<dbReference type="NCBIfam" id="NF001236">
    <property type="entry name" value="PRK00203.1"/>
    <property type="match status" value="1"/>
</dbReference>
<evidence type="ECO:0000256" key="4">
    <source>
        <dbReference type="ARBA" id="ARBA00011245"/>
    </source>
</evidence>
<feature type="domain" description="RNase H type-1" evidence="12">
    <location>
        <begin position="1"/>
        <end position="147"/>
    </location>
</feature>
<keyword evidence="11" id="KW-0963">Cytoplasm</keyword>
<dbReference type="Gene3D" id="3.30.420.10">
    <property type="entry name" value="Ribonuclease H-like superfamily/Ribonuclease H"/>
    <property type="match status" value="1"/>
</dbReference>
<dbReference type="CDD" id="cd09278">
    <property type="entry name" value="RNase_HI_prokaryote_like"/>
    <property type="match status" value="1"/>
</dbReference>
<dbReference type="InterPro" id="IPR036397">
    <property type="entry name" value="RNaseH_sf"/>
</dbReference>
<dbReference type="InterPro" id="IPR002156">
    <property type="entry name" value="RNaseH_domain"/>
</dbReference>
<proteinExistence type="inferred from homology"/>
<evidence type="ECO:0000256" key="9">
    <source>
        <dbReference type="ARBA" id="ARBA00022801"/>
    </source>
</evidence>
<keyword evidence="10 11" id="KW-0460">Magnesium</keyword>
<dbReference type="GO" id="GO:0000287">
    <property type="term" value="F:magnesium ion binding"/>
    <property type="evidence" value="ECO:0007669"/>
    <property type="project" value="UniProtKB-UniRule"/>
</dbReference>
<dbReference type="GO" id="GO:0003676">
    <property type="term" value="F:nucleic acid binding"/>
    <property type="evidence" value="ECO:0007669"/>
    <property type="project" value="InterPro"/>
</dbReference>
<organism evidence="13 14">
    <name type="scientific">Wansuia hejianensis</name>
    <dbReference type="NCBI Taxonomy" id="2763667"/>
    <lineage>
        <taxon>Bacteria</taxon>
        <taxon>Bacillati</taxon>
        <taxon>Bacillota</taxon>
        <taxon>Clostridia</taxon>
        <taxon>Lachnospirales</taxon>
        <taxon>Lachnospiraceae</taxon>
        <taxon>Wansuia</taxon>
    </lineage>
</organism>
<evidence type="ECO:0000256" key="1">
    <source>
        <dbReference type="ARBA" id="ARBA00000077"/>
    </source>
</evidence>
<evidence type="ECO:0000313" key="13">
    <source>
        <dbReference type="EMBL" id="QNM09462.1"/>
    </source>
</evidence>
<evidence type="ECO:0000256" key="5">
    <source>
        <dbReference type="ARBA" id="ARBA00012180"/>
    </source>
</evidence>
<keyword evidence="8 11" id="KW-0255">Endonuclease</keyword>
<evidence type="ECO:0000256" key="8">
    <source>
        <dbReference type="ARBA" id="ARBA00022759"/>
    </source>
</evidence>
<comment type="subcellular location">
    <subcellularLocation>
        <location evidence="11">Cytoplasm</location>
    </subcellularLocation>
</comment>
<dbReference type="PROSITE" id="PS50879">
    <property type="entry name" value="RNASE_H_1"/>
    <property type="match status" value="1"/>
</dbReference>
<dbReference type="AlphaFoldDB" id="A0A7G9GF80"/>
<dbReference type="GO" id="GO:0043137">
    <property type="term" value="P:DNA replication, removal of RNA primer"/>
    <property type="evidence" value="ECO:0007669"/>
    <property type="project" value="TreeGrafter"/>
</dbReference>
<dbReference type="HAMAP" id="MF_00042">
    <property type="entry name" value="RNase_H"/>
    <property type="match status" value="1"/>
</dbReference>
<dbReference type="Pfam" id="PF00075">
    <property type="entry name" value="RNase_H"/>
    <property type="match status" value="1"/>
</dbReference>
<keyword evidence="14" id="KW-1185">Reference proteome</keyword>
<comment type="cofactor">
    <cofactor evidence="11">
        <name>Mg(2+)</name>
        <dbReference type="ChEBI" id="CHEBI:18420"/>
    </cofactor>
    <text evidence="11">Binds 1 Mg(2+) ion per subunit. May bind a second metal ion at a regulatory site, or after substrate binding.</text>
</comment>
<dbReference type="RefSeq" id="WP_249329232.1">
    <property type="nucleotide sequence ID" value="NZ_CP060635.1"/>
</dbReference>
<feature type="binding site" evidence="11">
    <location>
        <position position="8"/>
    </location>
    <ligand>
        <name>Mg(2+)</name>
        <dbReference type="ChEBI" id="CHEBI:18420"/>
        <label>1</label>
    </ligand>
</feature>
<dbReference type="Proteomes" id="UP000515860">
    <property type="component" value="Chromosome"/>
</dbReference>
<evidence type="ECO:0000256" key="2">
    <source>
        <dbReference type="ARBA" id="ARBA00004065"/>
    </source>
</evidence>
<keyword evidence="6 11" id="KW-0540">Nuclease</keyword>
<gene>
    <name evidence="11 13" type="primary">rnhA</name>
    <name evidence="13" type="ORF">H9Q79_04015</name>
</gene>
<reference evidence="13 14" key="1">
    <citation type="submission" date="2020-08" db="EMBL/GenBank/DDBJ databases">
        <authorList>
            <person name="Liu C."/>
            <person name="Sun Q."/>
        </authorList>
    </citation>
    <scope>NUCLEOTIDE SEQUENCE [LARGE SCALE GENOMIC DNA]</scope>
    <source>
        <strain evidence="13 14">NSJ-29</strain>
    </source>
</reference>
<protein>
    <recommendedName>
        <fullName evidence="5 11">Ribonuclease H</fullName>
        <shortName evidence="11">RNase H</shortName>
        <ecNumber evidence="5 11">3.1.26.4</ecNumber>
    </recommendedName>
</protein>
<sequence>MLVEIFTDGSARGNPDGPGGYGCVLHYRDGRGQLHERELSQGYVKTTNNRMELMAAIAGLEALNRPCEVRLYSDSKYLVDAFNQHWIDSWIQKGWKRGKNEPVKNVDLWKRLLKAKEPHQVTFCWVKGHDGHEMNERCDALATGAADGGGLLEDPGSPPADS</sequence>
<feature type="binding site" evidence="11">
    <location>
        <position position="52"/>
    </location>
    <ligand>
        <name>Mg(2+)</name>
        <dbReference type="ChEBI" id="CHEBI:18420"/>
        <label>1</label>
    </ligand>
</feature>
<comment type="subunit">
    <text evidence="4 11">Monomer.</text>
</comment>
<evidence type="ECO:0000256" key="3">
    <source>
        <dbReference type="ARBA" id="ARBA00005300"/>
    </source>
</evidence>
<evidence type="ECO:0000313" key="14">
    <source>
        <dbReference type="Proteomes" id="UP000515860"/>
    </source>
</evidence>
<dbReference type="KEGG" id="whj:H9Q79_04015"/>
<comment type="similarity">
    <text evidence="3 11">Belongs to the RNase H family.</text>
</comment>
<dbReference type="InterPro" id="IPR022892">
    <property type="entry name" value="RNaseHI"/>
</dbReference>
<evidence type="ECO:0000256" key="11">
    <source>
        <dbReference type="HAMAP-Rule" id="MF_00042"/>
    </source>
</evidence>
<dbReference type="FunFam" id="3.30.420.10:FF:000089">
    <property type="entry name" value="Ribonuclease H"/>
    <property type="match status" value="1"/>
</dbReference>
<keyword evidence="9 11" id="KW-0378">Hydrolase</keyword>
<dbReference type="EMBL" id="CP060635">
    <property type="protein sequence ID" value="QNM09462.1"/>
    <property type="molecule type" value="Genomic_DNA"/>
</dbReference>
<name>A0A7G9GF80_9FIRM</name>
<accession>A0A7G9GF80</accession>
<feature type="binding site" evidence="11">
    <location>
        <position position="74"/>
    </location>
    <ligand>
        <name>Mg(2+)</name>
        <dbReference type="ChEBI" id="CHEBI:18420"/>
        <label>1</label>
    </ligand>
</feature>
<feature type="binding site" evidence="11">
    <location>
        <position position="8"/>
    </location>
    <ligand>
        <name>Mg(2+)</name>
        <dbReference type="ChEBI" id="CHEBI:18420"/>
        <label>2</label>
    </ligand>
</feature>
<evidence type="ECO:0000259" key="12">
    <source>
        <dbReference type="PROSITE" id="PS50879"/>
    </source>
</evidence>
<dbReference type="PANTHER" id="PTHR10642:SF26">
    <property type="entry name" value="RIBONUCLEASE H1"/>
    <property type="match status" value="1"/>
</dbReference>
<comment type="catalytic activity">
    <reaction evidence="1 11">
        <text>Endonucleolytic cleavage to 5'-phosphomonoester.</text>
        <dbReference type="EC" id="3.1.26.4"/>
    </reaction>
</comment>